<dbReference type="GO" id="GO:0005524">
    <property type="term" value="F:ATP binding"/>
    <property type="evidence" value="ECO:0007669"/>
    <property type="project" value="UniProtKB-UniRule"/>
</dbReference>
<dbReference type="GO" id="GO:0005737">
    <property type="term" value="C:cytoplasm"/>
    <property type="evidence" value="ECO:0007669"/>
    <property type="project" value="UniProtKB-SubCell"/>
</dbReference>
<dbReference type="EMBL" id="CM001377">
    <property type="protein sequence ID" value="EHM10140.1"/>
    <property type="molecule type" value="Genomic_DNA"/>
</dbReference>
<dbReference type="InterPro" id="IPR027417">
    <property type="entry name" value="P-loop_NTPase"/>
</dbReference>
<sequence length="223" mass="24495">MSPRGPVVVLDGPAGSGKSTVAKALARVLGVPHLDTGAIYRSVALYMYQHGIPAEDSDELRRALEEIVIEMRDERVFLCGLDVTEEIRTPKVDSLVSGYAAIPSVRRALLGFQRDQARHGVVAEGRDMGSVVFPDADVKIFLTASPEERARRRHLQRISAGVQSDYDEVLREVQERDRLDTQRECSPLQVDPGAFVLDTTGLSLDQVVETLEKEVGMRLGKGA</sequence>
<dbReference type="Pfam" id="PF02224">
    <property type="entry name" value="Cytidylate_kin"/>
    <property type="match status" value="1"/>
</dbReference>
<dbReference type="RefSeq" id="WP_006583634.1">
    <property type="nucleotide sequence ID" value="NZ_CM001377.1"/>
</dbReference>
<keyword evidence="4 8" id="KW-0418">Kinase</keyword>
<evidence type="ECO:0000256" key="8">
    <source>
        <dbReference type="HAMAP-Rule" id="MF_00238"/>
    </source>
</evidence>
<dbReference type="GO" id="GO:0036431">
    <property type="term" value="F:dCMP kinase activity"/>
    <property type="evidence" value="ECO:0007669"/>
    <property type="project" value="InterPro"/>
</dbReference>
<dbReference type="NCBIfam" id="TIGR00017">
    <property type="entry name" value="cmk"/>
    <property type="match status" value="1"/>
</dbReference>
<comment type="catalytic activity">
    <reaction evidence="6 8">
        <text>dCMP + ATP = dCDP + ADP</text>
        <dbReference type="Rhea" id="RHEA:25094"/>
        <dbReference type="ChEBI" id="CHEBI:30616"/>
        <dbReference type="ChEBI" id="CHEBI:57566"/>
        <dbReference type="ChEBI" id="CHEBI:58593"/>
        <dbReference type="ChEBI" id="CHEBI:456216"/>
        <dbReference type="EC" id="2.7.4.25"/>
    </reaction>
</comment>
<dbReference type="OrthoDB" id="9807434at2"/>
<dbReference type="HAMAP" id="MF_00238">
    <property type="entry name" value="Cytidyl_kinase_type1"/>
    <property type="match status" value="1"/>
</dbReference>
<name>H0US51_9BACT</name>
<evidence type="ECO:0000256" key="1">
    <source>
        <dbReference type="ARBA" id="ARBA00009427"/>
    </source>
</evidence>
<organism evidence="10 11">
    <name type="scientific">Thermanaerovibrio velox DSM 12556</name>
    <dbReference type="NCBI Taxonomy" id="926567"/>
    <lineage>
        <taxon>Bacteria</taxon>
        <taxon>Thermotogati</taxon>
        <taxon>Synergistota</taxon>
        <taxon>Synergistia</taxon>
        <taxon>Synergistales</taxon>
        <taxon>Synergistaceae</taxon>
        <taxon>Thermanaerovibrio</taxon>
    </lineage>
</organism>
<evidence type="ECO:0000313" key="11">
    <source>
        <dbReference type="Proteomes" id="UP000005730"/>
    </source>
</evidence>
<dbReference type="InterPro" id="IPR011994">
    <property type="entry name" value="Cytidylate_kinase_dom"/>
</dbReference>
<evidence type="ECO:0000256" key="6">
    <source>
        <dbReference type="ARBA" id="ARBA00047615"/>
    </source>
</evidence>
<keyword evidence="3 8" id="KW-0547">Nucleotide-binding</keyword>
<dbReference type="eggNOG" id="COG0283">
    <property type="taxonomic scope" value="Bacteria"/>
</dbReference>
<evidence type="ECO:0000256" key="5">
    <source>
        <dbReference type="ARBA" id="ARBA00022840"/>
    </source>
</evidence>
<keyword evidence="5 8" id="KW-0067">ATP-binding</keyword>
<evidence type="ECO:0000256" key="4">
    <source>
        <dbReference type="ARBA" id="ARBA00022777"/>
    </source>
</evidence>
<evidence type="ECO:0000256" key="7">
    <source>
        <dbReference type="ARBA" id="ARBA00048478"/>
    </source>
</evidence>
<dbReference type="HOGENOM" id="CLU_079959_0_2_0"/>
<feature type="binding site" evidence="8">
    <location>
        <begin position="12"/>
        <end position="20"/>
    </location>
    <ligand>
        <name>ATP</name>
        <dbReference type="ChEBI" id="CHEBI:30616"/>
    </ligand>
</feature>
<dbReference type="GO" id="GO:0006220">
    <property type="term" value="P:pyrimidine nucleotide metabolic process"/>
    <property type="evidence" value="ECO:0007669"/>
    <property type="project" value="UniProtKB-UniRule"/>
</dbReference>
<comment type="subcellular location">
    <subcellularLocation>
        <location evidence="8">Cytoplasm</location>
    </subcellularLocation>
</comment>
<comment type="catalytic activity">
    <reaction evidence="7 8">
        <text>CMP + ATP = CDP + ADP</text>
        <dbReference type="Rhea" id="RHEA:11600"/>
        <dbReference type="ChEBI" id="CHEBI:30616"/>
        <dbReference type="ChEBI" id="CHEBI:58069"/>
        <dbReference type="ChEBI" id="CHEBI:60377"/>
        <dbReference type="ChEBI" id="CHEBI:456216"/>
        <dbReference type="EC" id="2.7.4.25"/>
    </reaction>
</comment>
<dbReference type="GO" id="GO:0036430">
    <property type="term" value="F:CMP kinase activity"/>
    <property type="evidence" value="ECO:0007669"/>
    <property type="project" value="RHEA"/>
</dbReference>
<keyword evidence="2 8" id="KW-0808">Transferase</keyword>
<keyword evidence="11" id="KW-1185">Reference proteome</keyword>
<dbReference type="AlphaFoldDB" id="H0US51"/>
<dbReference type="EC" id="2.7.4.25" evidence="8"/>
<protein>
    <recommendedName>
        <fullName evidence="8">Cytidylate kinase</fullName>
        <shortName evidence="8">CK</shortName>
        <ecNumber evidence="8">2.7.4.25</ecNumber>
    </recommendedName>
    <alternativeName>
        <fullName evidence="8">Cytidine monophosphate kinase</fullName>
        <shortName evidence="8">CMP kinase</shortName>
    </alternativeName>
</protein>
<dbReference type="Gene3D" id="3.40.50.300">
    <property type="entry name" value="P-loop containing nucleotide triphosphate hydrolases"/>
    <property type="match status" value="1"/>
</dbReference>
<evidence type="ECO:0000256" key="2">
    <source>
        <dbReference type="ARBA" id="ARBA00022679"/>
    </source>
</evidence>
<evidence type="ECO:0000313" key="10">
    <source>
        <dbReference type="EMBL" id="EHM10140.1"/>
    </source>
</evidence>
<reference evidence="10 11" key="1">
    <citation type="submission" date="2011-10" db="EMBL/GenBank/DDBJ databases">
        <title>The Noncontiguous Finished genome of Thermanaerovibrio velox DSM 12556.</title>
        <authorList>
            <consortium name="US DOE Joint Genome Institute (JGI-PGF)"/>
            <person name="Lucas S."/>
            <person name="Copeland A."/>
            <person name="Lapidus A."/>
            <person name="Glavina del Rio T."/>
            <person name="Dalin E."/>
            <person name="Tice H."/>
            <person name="Bruce D."/>
            <person name="Goodwin L."/>
            <person name="Pitluck S."/>
            <person name="Peters L."/>
            <person name="Mikhailova N."/>
            <person name="Teshima H."/>
            <person name="Kyrpides N."/>
            <person name="Mavromatis K."/>
            <person name="Ivanova N."/>
            <person name="Markowitz V."/>
            <person name="Cheng J.-F."/>
            <person name="Hugenholtz P."/>
            <person name="Woyke T."/>
            <person name="Wu D."/>
            <person name="Spring S."/>
            <person name="Brambilla E.-M."/>
            <person name="Klenk H.-P."/>
            <person name="Eisen J.A."/>
        </authorList>
    </citation>
    <scope>NUCLEOTIDE SEQUENCE [LARGE SCALE GENOMIC DNA]</scope>
    <source>
        <strain evidence="10 11">DSM 12556</strain>
    </source>
</reference>
<evidence type="ECO:0000256" key="3">
    <source>
        <dbReference type="ARBA" id="ARBA00022741"/>
    </source>
</evidence>
<evidence type="ECO:0000259" key="9">
    <source>
        <dbReference type="Pfam" id="PF02224"/>
    </source>
</evidence>
<keyword evidence="8" id="KW-0963">Cytoplasm</keyword>
<dbReference type="CDD" id="cd02020">
    <property type="entry name" value="CMPK"/>
    <property type="match status" value="1"/>
</dbReference>
<proteinExistence type="inferred from homology"/>
<dbReference type="SUPFAM" id="SSF52540">
    <property type="entry name" value="P-loop containing nucleoside triphosphate hydrolases"/>
    <property type="match status" value="1"/>
</dbReference>
<accession>H0US51</accession>
<dbReference type="Proteomes" id="UP000005730">
    <property type="component" value="Chromosome"/>
</dbReference>
<dbReference type="STRING" id="926567.TheveDRAFT_1011"/>
<dbReference type="InterPro" id="IPR003136">
    <property type="entry name" value="Cytidylate_kin"/>
</dbReference>
<gene>
    <name evidence="8" type="primary">cmk</name>
    <name evidence="10" type="ORF">TheveDRAFT_1011</name>
</gene>
<comment type="similarity">
    <text evidence="1 8">Belongs to the cytidylate kinase family. Type 1 subfamily.</text>
</comment>
<feature type="domain" description="Cytidylate kinase" evidence="9">
    <location>
        <begin position="9"/>
        <end position="213"/>
    </location>
</feature>